<gene>
    <name evidence="1" type="ORF">MM415A03880_0007</name>
</gene>
<evidence type="ECO:0000313" key="1">
    <source>
        <dbReference type="EMBL" id="QJA70247.1"/>
    </source>
</evidence>
<proteinExistence type="predicted"/>
<dbReference type="AlphaFoldDB" id="A0A6M3JN12"/>
<name>A0A6M3JN12_9ZZZZ</name>
<reference evidence="1" key="1">
    <citation type="submission" date="2020-03" db="EMBL/GenBank/DDBJ databases">
        <title>The deep terrestrial virosphere.</title>
        <authorList>
            <person name="Holmfeldt K."/>
            <person name="Nilsson E."/>
            <person name="Simone D."/>
            <person name="Lopez-Fernandez M."/>
            <person name="Wu X."/>
            <person name="de Brujin I."/>
            <person name="Lundin D."/>
            <person name="Andersson A."/>
            <person name="Bertilsson S."/>
            <person name="Dopson M."/>
        </authorList>
    </citation>
    <scope>NUCLEOTIDE SEQUENCE</scope>
    <source>
        <strain evidence="1">MM415A03880</strain>
    </source>
</reference>
<sequence length="178" mass="20892">MLFLTTVTDWKGIGRDSHVIIKKTGTQYVLDINNVSNLKPEGTGCRFWYLVNTTNRKTGYEEIHCTTPYLTVHEEFDIGPISSVLELSVFPDNNIAKPPFTTYINIYDFSYAWAHNPYPQYSWLVYCPKGSREKRILVDMTLIELVGMDNQFDENNVQWWFYVDPLEEIFPNKFIRVE</sequence>
<dbReference type="EMBL" id="MT141776">
    <property type="protein sequence ID" value="QJA70247.1"/>
    <property type="molecule type" value="Genomic_DNA"/>
</dbReference>
<accession>A0A6M3JN12</accession>
<protein>
    <submittedName>
        <fullName evidence="1">Uncharacterized protein</fullName>
    </submittedName>
</protein>
<organism evidence="1">
    <name type="scientific">viral metagenome</name>
    <dbReference type="NCBI Taxonomy" id="1070528"/>
    <lineage>
        <taxon>unclassified sequences</taxon>
        <taxon>metagenomes</taxon>
        <taxon>organismal metagenomes</taxon>
    </lineage>
</organism>